<dbReference type="InterPro" id="IPR036865">
    <property type="entry name" value="CRAL-TRIO_dom_sf"/>
</dbReference>
<dbReference type="Pfam" id="PF03765">
    <property type="entry name" value="CRAL_TRIO_N"/>
    <property type="match status" value="1"/>
</dbReference>
<reference evidence="3" key="1">
    <citation type="submission" date="2014-08" db="EMBL/GenBank/DDBJ databases">
        <authorList>
            <person name="Sharma Rahul"/>
            <person name="Thines Marco"/>
        </authorList>
    </citation>
    <scope>NUCLEOTIDE SEQUENCE</scope>
</reference>
<evidence type="ECO:0000256" key="1">
    <source>
        <dbReference type="SAM" id="MobiDB-lite"/>
    </source>
</evidence>
<dbReference type="SMART" id="SM00516">
    <property type="entry name" value="SEC14"/>
    <property type="match status" value="1"/>
</dbReference>
<name>A0A0F7SIF2_PHARH</name>
<evidence type="ECO:0000313" key="3">
    <source>
        <dbReference type="EMBL" id="CDZ98706.1"/>
    </source>
</evidence>
<dbReference type="PANTHER" id="PTHR45657:SF1">
    <property type="entry name" value="CRAL-TRIO DOMAIN-CONTAINING PROTEIN YKL091C-RELATED"/>
    <property type="match status" value="1"/>
</dbReference>
<protein>
    <submittedName>
        <fullName evidence="3">Phosphatidylinositol transfer protein SEC14 and related proteins</fullName>
    </submittedName>
</protein>
<dbReference type="PANTHER" id="PTHR45657">
    <property type="entry name" value="CRAL-TRIO DOMAIN-CONTAINING PROTEIN YKL091C-RELATED"/>
    <property type="match status" value="1"/>
</dbReference>
<organism evidence="3">
    <name type="scientific">Phaffia rhodozyma</name>
    <name type="common">Yeast</name>
    <name type="synonym">Xanthophyllomyces dendrorhous</name>
    <dbReference type="NCBI Taxonomy" id="264483"/>
    <lineage>
        <taxon>Eukaryota</taxon>
        <taxon>Fungi</taxon>
        <taxon>Dikarya</taxon>
        <taxon>Basidiomycota</taxon>
        <taxon>Agaricomycotina</taxon>
        <taxon>Tremellomycetes</taxon>
        <taxon>Cystofilobasidiales</taxon>
        <taxon>Mrakiaceae</taxon>
        <taxon>Phaffia</taxon>
    </lineage>
</organism>
<proteinExistence type="predicted"/>
<dbReference type="SUPFAM" id="SSF46938">
    <property type="entry name" value="CRAL/TRIO N-terminal domain"/>
    <property type="match status" value="1"/>
</dbReference>
<dbReference type="PROSITE" id="PS50191">
    <property type="entry name" value="CRAL_TRIO"/>
    <property type="match status" value="1"/>
</dbReference>
<dbReference type="Gene3D" id="1.10.8.20">
    <property type="entry name" value="N-terminal domain of phosphatidylinositol transfer protein sec14p"/>
    <property type="match status" value="1"/>
</dbReference>
<accession>A0A0F7SIF2</accession>
<dbReference type="SUPFAM" id="SSF52087">
    <property type="entry name" value="CRAL/TRIO domain"/>
    <property type="match status" value="1"/>
</dbReference>
<feature type="region of interest" description="Disordered" evidence="1">
    <location>
        <begin position="271"/>
        <end position="305"/>
    </location>
</feature>
<dbReference type="EMBL" id="LN483345">
    <property type="protein sequence ID" value="CDZ98706.1"/>
    <property type="molecule type" value="Genomic_DNA"/>
</dbReference>
<dbReference type="InterPro" id="IPR036273">
    <property type="entry name" value="CRAL/TRIO_N_dom_sf"/>
</dbReference>
<sequence length="305" mass="34459">MTHATASELSGHVGHLSPEQETALIQFRSNLIAAGLCPVDPFAPEVVANGPGYNRYDDATLLRFLRARKFDLVKAQEMWKANEEWRKSYGTDQLWKTFDYPTGEEKATIEKYYPQYYHKMDKDGRPVYVEVLGQLDMNKLFAATTQERMIKCLVYEYEKLFRERLPACQAVVGHTVETSCTILDLNNVGLSNFYKVKNYVGEASTIGQNYYPETMGKFFIINSPYLFSGVWSLVKPWLDEVTVRKISIPGRDWKTQLLAQVPAENLEVKFGGKSTEPASSDAGPWNTESGRQAVAAAHGPYSSTH</sequence>
<evidence type="ECO:0000259" key="2">
    <source>
        <dbReference type="PROSITE" id="PS50191"/>
    </source>
</evidence>
<dbReference type="InterPro" id="IPR001251">
    <property type="entry name" value="CRAL-TRIO_dom"/>
</dbReference>
<feature type="domain" description="CRAL-TRIO" evidence="2">
    <location>
        <begin position="105"/>
        <end position="278"/>
    </location>
</feature>
<dbReference type="Pfam" id="PF00650">
    <property type="entry name" value="CRAL_TRIO"/>
    <property type="match status" value="1"/>
</dbReference>
<dbReference type="AlphaFoldDB" id="A0A0F7SIF2"/>
<dbReference type="InterPro" id="IPR051026">
    <property type="entry name" value="PI/PC_transfer"/>
</dbReference>
<dbReference type="SMART" id="SM01100">
    <property type="entry name" value="CRAL_TRIO_N"/>
    <property type="match status" value="1"/>
</dbReference>
<dbReference type="Gene3D" id="3.40.525.10">
    <property type="entry name" value="CRAL-TRIO lipid binding domain"/>
    <property type="match status" value="1"/>
</dbReference>
<dbReference type="InterPro" id="IPR011074">
    <property type="entry name" value="CRAL/TRIO_N_dom"/>
</dbReference>
<dbReference type="CDD" id="cd00170">
    <property type="entry name" value="SEC14"/>
    <property type="match status" value="1"/>
</dbReference>